<accession>A0A5A7SYL3</accession>
<gene>
    <name evidence="4" type="ORF">E6C27_scaffold285G004140</name>
</gene>
<evidence type="ECO:0000256" key="2">
    <source>
        <dbReference type="ARBA" id="ARBA00022840"/>
    </source>
</evidence>
<evidence type="ECO:0000259" key="3">
    <source>
        <dbReference type="PROSITE" id="PS50893"/>
    </source>
</evidence>
<protein>
    <submittedName>
        <fullName evidence="4">ABC transporter I family member 20 isoform X2</fullName>
    </submittedName>
</protein>
<dbReference type="GO" id="GO:0016887">
    <property type="term" value="F:ATP hydrolysis activity"/>
    <property type="evidence" value="ECO:0007669"/>
    <property type="project" value="InterPro"/>
</dbReference>
<dbReference type="GO" id="GO:0005524">
    <property type="term" value="F:ATP binding"/>
    <property type="evidence" value="ECO:0007669"/>
    <property type="project" value="UniProtKB-KW"/>
</dbReference>
<feature type="domain" description="ABC transporter" evidence="3">
    <location>
        <begin position="8"/>
        <end position="236"/>
    </location>
</feature>
<dbReference type="AlphaFoldDB" id="A0A5A7SYL3"/>
<sequence>MPSSDPTIVIDRLRFTYPGIDGHPPPCSKPLIENFSLTLNSGDRCLLVGSNGAGQEDHDLEDFGREAYGGASYGSCAWKWRRDMAFAGFDVPIQMAVSAEKLIFGVGGVDPKRRVELINILDIDLSWKMHKVSDGQRRRVQICMGLLKAYKVLKPYHTFLTITVDLDVLARANLLKFLRRECEERGATIIYATHIFDGLEDWPSHMVYVSHGKLQISMPMDKIKEISKLSLMRTVESWLRKERDEERLRRRERKANGLPEFEERIEESRVTGDPARSAVRVINNGWAAGRLNSTVAGEENFLFSSNRVLRQ</sequence>
<dbReference type="OrthoDB" id="6512918at2759"/>
<dbReference type="EMBL" id="SSTE01019907">
    <property type="protein sequence ID" value="KAA0035708.1"/>
    <property type="molecule type" value="Genomic_DNA"/>
</dbReference>
<dbReference type="Proteomes" id="UP000321393">
    <property type="component" value="Unassembled WGS sequence"/>
</dbReference>
<evidence type="ECO:0000313" key="5">
    <source>
        <dbReference type="Proteomes" id="UP000321393"/>
    </source>
</evidence>
<proteinExistence type="predicted"/>
<dbReference type="PROSITE" id="PS50893">
    <property type="entry name" value="ABC_TRANSPORTER_2"/>
    <property type="match status" value="1"/>
</dbReference>
<dbReference type="PANTHER" id="PTHR43158">
    <property type="entry name" value="SKFA PEPTIDE EXPORT ATP-BINDING PROTEIN SKFE"/>
    <property type="match status" value="1"/>
</dbReference>
<dbReference type="SUPFAM" id="SSF52540">
    <property type="entry name" value="P-loop containing nucleoside triphosphate hydrolases"/>
    <property type="match status" value="1"/>
</dbReference>
<dbReference type="STRING" id="1194695.A0A5A7SYL3"/>
<evidence type="ECO:0000313" key="4">
    <source>
        <dbReference type="EMBL" id="KAA0035708.1"/>
    </source>
</evidence>
<dbReference type="PANTHER" id="PTHR43158:SF12">
    <property type="entry name" value="ABC TRANSPORTER FAMILY PROTEIN"/>
    <property type="match status" value="1"/>
</dbReference>
<reference evidence="4 5" key="1">
    <citation type="submission" date="2019-08" db="EMBL/GenBank/DDBJ databases">
        <title>Draft genome sequences of two oriental melons (Cucumis melo L. var makuwa).</title>
        <authorList>
            <person name="Kwon S.-Y."/>
        </authorList>
    </citation>
    <scope>NUCLEOTIDE SEQUENCE [LARGE SCALE GENOMIC DNA]</scope>
    <source>
        <strain evidence="5">cv. SW 3</strain>
        <tissue evidence="4">Leaf</tissue>
    </source>
</reference>
<dbReference type="InterPro" id="IPR003439">
    <property type="entry name" value="ABC_transporter-like_ATP-bd"/>
</dbReference>
<dbReference type="InterPro" id="IPR027417">
    <property type="entry name" value="P-loop_NTPase"/>
</dbReference>
<dbReference type="Gene3D" id="3.40.50.300">
    <property type="entry name" value="P-loop containing nucleotide triphosphate hydrolases"/>
    <property type="match status" value="2"/>
</dbReference>
<evidence type="ECO:0000256" key="1">
    <source>
        <dbReference type="ARBA" id="ARBA00022741"/>
    </source>
</evidence>
<organism evidence="4 5">
    <name type="scientific">Cucumis melo var. makuwa</name>
    <name type="common">Oriental melon</name>
    <dbReference type="NCBI Taxonomy" id="1194695"/>
    <lineage>
        <taxon>Eukaryota</taxon>
        <taxon>Viridiplantae</taxon>
        <taxon>Streptophyta</taxon>
        <taxon>Embryophyta</taxon>
        <taxon>Tracheophyta</taxon>
        <taxon>Spermatophyta</taxon>
        <taxon>Magnoliopsida</taxon>
        <taxon>eudicotyledons</taxon>
        <taxon>Gunneridae</taxon>
        <taxon>Pentapetalae</taxon>
        <taxon>rosids</taxon>
        <taxon>fabids</taxon>
        <taxon>Cucurbitales</taxon>
        <taxon>Cucurbitaceae</taxon>
        <taxon>Benincaseae</taxon>
        <taxon>Cucumis</taxon>
    </lineage>
</organism>
<name>A0A5A7SYL3_CUCMM</name>
<comment type="caution">
    <text evidence="4">The sequence shown here is derived from an EMBL/GenBank/DDBJ whole genome shotgun (WGS) entry which is preliminary data.</text>
</comment>
<keyword evidence="2" id="KW-0067">ATP-binding</keyword>
<keyword evidence="1" id="KW-0547">Nucleotide-binding</keyword>